<name>A0A9D2M5U1_9FIRM</name>
<organism evidence="1 2">
    <name type="scientific">Candidatus Gemmiger avicola</name>
    <dbReference type="NCBI Taxonomy" id="2838605"/>
    <lineage>
        <taxon>Bacteria</taxon>
        <taxon>Bacillati</taxon>
        <taxon>Bacillota</taxon>
        <taxon>Clostridia</taxon>
        <taxon>Eubacteriales</taxon>
        <taxon>Gemmiger</taxon>
    </lineage>
</organism>
<dbReference type="Pfam" id="PF04463">
    <property type="entry name" value="2-thiour_desulf"/>
    <property type="match status" value="1"/>
</dbReference>
<sequence length="160" mass="16251">MNILVSACLLGVSCRYDGGANACPALLEALRAGGHTAVPVCPEVYGGLPTPRPPAERQGCRVTTCTGADVTAAYQKGADTAVRLAALTGCTAAVLKANSPSCGAGTIYDGSFSHRKVAGDGVAAAALRDAGLAVYTEQDFAPLFAPRPVHQTNMTEGETQ</sequence>
<reference evidence="1" key="2">
    <citation type="submission" date="2021-04" db="EMBL/GenBank/DDBJ databases">
        <authorList>
            <person name="Gilroy R."/>
        </authorList>
    </citation>
    <scope>NUCLEOTIDE SEQUENCE</scope>
    <source>
        <strain evidence="1">ChiBcec8-13705</strain>
    </source>
</reference>
<reference evidence="1" key="1">
    <citation type="journal article" date="2021" name="PeerJ">
        <title>Extensive microbial diversity within the chicken gut microbiome revealed by metagenomics and culture.</title>
        <authorList>
            <person name="Gilroy R."/>
            <person name="Ravi A."/>
            <person name="Getino M."/>
            <person name="Pursley I."/>
            <person name="Horton D.L."/>
            <person name="Alikhan N.F."/>
            <person name="Baker D."/>
            <person name="Gharbi K."/>
            <person name="Hall N."/>
            <person name="Watson M."/>
            <person name="Adriaenssens E.M."/>
            <person name="Foster-Nyarko E."/>
            <person name="Jarju S."/>
            <person name="Secka A."/>
            <person name="Antonio M."/>
            <person name="Oren A."/>
            <person name="Chaudhuri R.R."/>
            <person name="La Ragione R."/>
            <person name="Hildebrand F."/>
            <person name="Pallen M.J."/>
        </authorList>
    </citation>
    <scope>NUCLEOTIDE SEQUENCE</scope>
    <source>
        <strain evidence="1">ChiBcec8-13705</strain>
    </source>
</reference>
<dbReference type="EMBL" id="DWYG01000067">
    <property type="protein sequence ID" value="HJB41767.1"/>
    <property type="molecule type" value="Genomic_DNA"/>
</dbReference>
<gene>
    <name evidence="1" type="ORF">H9945_04640</name>
</gene>
<dbReference type="AlphaFoldDB" id="A0A9D2M5U1"/>
<dbReference type="Proteomes" id="UP000886803">
    <property type="component" value="Unassembled WGS sequence"/>
</dbReference>
<accession>A0A9D2M5U1</accession>
<evidence type="ECO:0000313" key="2">
    <source>
        <dbReference type="Proteomes" id="UP000886803"/>
    </source>
</evidence>
<dbReference type="PANTHER" id="PTHR30087:SF1">
    <property type="entry name" value="HYPOTHETICAL CYTOSOLIC PROTEIN"/>
    <property type="match status" value="1"/>
</dbReference>
<comment type="caution">
    <text evidence="1">The sequence shown here is derived from an EMBL/GenBank/DDBJ whole genome shotgun (WGS) entry which is preliminary data.</text>
</comment>
<dbReference type="PANTHER" id="PTHR30087">
    <property type="entry name" value="INNER MEMBRANE PROTEIN"/>
    <property type="match status" value="1"/>
</dbReference>
<evidence type="ECO:0000313" key="1">
    <source>
        <dbReference type="EMBL" id="HJB41767.1"/>
    </source>
</evidence>
<proteinExistence type="predicted"/>
<dbReference type="InterPro" id="IPR007553">
    <property type="entry name" value="2-thiour_desulf"/>
</dbReference>
<protein>
    <submittedName>
        <fullName evidence="1">DUF523 domain-containing protein</fullName>
    </submittedName>
</protein>